<name>A0ABR2M8I9_9ASPA</name>
<dbReference type="Pfam" id="PF01535">
    <property type="entry name" value="PPR"/>
    <property type="match status" value="7"/>
</dbReference>
<feature type="repeat" description="PPR" evidence="2">
    <location>
        <begin position="10"/>
        <end position="44"/>
    </location>
</feature>
<evidence type="ECO:0000313" key="4">
    <source>
        <dbReference type="Proteomes" id="UP001412067"/>
    </source>
</evidence>
<protein>
    <submittedName>
        <fullName evidence="3">Pentatricopeptide repeat-containing protein</fullName>
    </submittedName>
</protein>
<dbReference type="EMBL" id="JBBWWR010000010">
    <property type="protein sequence ID" value="KAK8960467.1"/>
    <property type="molecule type" value="Genomic_DNA"/>
</dbReference>
<evidence type="ECO:0000256" key="1">
    <source>
        <dbReference type="ARBA" id="ARBA00022737"/>
    </source>
</evidence>
<keyword evidence="4" id="KW-1185">Reference proteome</keyword>
<dbReference type="InterPro" id="IPR046960">
    <property type="entry name" value="PPR_At4g14850-like_plant"/>
</dbReference>
<dbReference type="PANTHER" id="PTHR24015:SF548">
    <property type="entry name" value="OS08G0340900 PROTEIN"/>
    <property type="match status" value="1"/>
</dbReference>
<dbReference type="InterPro" id="IPR002885">
    <property type="entry name" value="PPR_rpt"/>
</dbReference>
<feature type="repeat" description="PPR" evidence="2">
    <location>
        <begin position="215"/>
        <end position="249"/>
    </location>
</feature>
<dbReference type="NCBIfam" id="TIGR00756">
    <property type="entry name" value="PPR"/>
    <property type="match status" value="3"/>
</dbReference>
<feature type="repeat" description="PPR" evidence="2">
    <location>
        <begin position="114"/>
        <end position="148"/>
    </location>
</feature>
<dbReference type="PROSITE" id="PS51375">
    <property type="entry name" value="PPR"/>
    <property type="match status" value="3"/>
</dbReference>
<gene>
    <name evidence="3" type="primary">PCMP-H27</name>
    <name evidence="3" type="ORF">KSP40_PGU005970</name>
</gene>
<sequence>MVFLEMPTTTVISWNTMIDGYVSNGEGSKSLSFFRSMVEEDSGVKPDVFGVLSAIEACSIEILPKKSSREIHCYIIRQLFEWEIKIMTTVLDMYYNCGEMDNAERLFDVIPKENVGLWNVLINGYFLNGRPEMAVESLMKMEEFGIEPVVVTMVNHLPSLTLLRSSSYGRFVHFFSIRKGLLPHSILQTTFTSMYAKRGDLRSAKLLFDMLFEKSLVSWNVMIAAYVQNDKSMEAMSLFQRLPMEGEPLLKPGAFTISSIIPAYSELASLRQGKQIHRYVFKPGYHHNTLTLNSIMYMYAKCVDLKASTTVFDKMPRRGDDVVIWNTIILAHALHGFGKMTLEMFSDMKREPRFQPNKSTFFVILSVCSVSGLMNEAWMYFEIMQSERNLHPQIEH</sequence>
<accession>A0ABR2M8I9</accession>
<reference evidence="3 4" key="1">
    <citation type="journal article" date="2022" name="Nat. Plants">
        <title>Genomes of leafy and leafless Platanthera orchids illuminate the evolution of mycoheterotrophy.</title>
        <authorList>
            <person name="Li M.H."/>
            <person name="Liu K.W."/>
            <person name="Li Z."/>
            <person name="Lu H.C."/>
            <person name="Ye Q.L."/>
            <person name="Zhang D."/>
            <person name="Wang J.Y."/>
            <person name="Li Y.F."/>
            <person name="Zhong Z.M."/>
            <person name="Liu X."/>
            <person name="Yu X."/>
            <person name="Liu D.K."/>
            <person name="Tu X.D."/>
            <person name="Liu B."/>
            <person name="Hao Y."/>
            <person name="Liao X.Y."/>
            <person name="Jiang Y.T."/>
            <person name="Sun W.H."/>
            <person name="Chen J."/>
            <person name="Chen Y.Q."/>
            <person name="Ai Y."/>
            <person name="Zhai J.W."/>
            <person name="Wu S.S."/>
            <person name="Zhou Z."/>
            <person name="Hsiao Y.Y."/>
            <person name="Wu W.L."/>
            <person name="Chen Y.Y."/>
            <person name="Lin Y.F."/>
            <person name="Hsu J.L."/>
            <person name="Li C.Y."/>
            <person name="Wang Z.W."/>
            <person name="Zhao X."/>
            <person name="Zhong W.Y."/>
            <person name="Ma X.K."/>
            <person name="Ma L."/>
            <person name="Huang J."/>
            <person name="Chen G.Z."/>
            <person name="Huang M.Z."/>
            <person name="Huang L."/>
            <person name="Peng D.H."/>
            <person name="Luo Y.B."/>
            <person name="Zou S.Q."/>
            <person name="Chen S.P."/>
            <person name="Lan S."/>
            <person name="Tsai W.C."/>
            <person name="Van de Peer Y."/>
            <person name="Liu Z.J."/>
        </authorList>
    </citation>
    <scope>NUCLEOTIDE SEQUENCE [LARGE SCALE GENOMIC DNA]</scope>
    <source>
        <strain evidence="3">Lor288</strain>
    </source>
</reference>
<evidence type="ECO:0000256" key="2">
    <source>
        <dbReference type="PROSITE-ProRule" id="PRU00708"/>
    </source>
</evidence>
<dbReference type="PANTHER" id="PTHR24015">
    <property type="entry name" value="OS07G0578800 PROTEIN-RELATED"/>
    <property type="match status" value="1"/>
</dbReference>
<keyword evidence="1" id="KW-0677">Repeat</keyword>
<evidence type="ECO:0000313" key="3">
    <source>
        <dbReference type="EMBL" id="KAK8960467.1"/>
    </source>
</evidence>
<comment type="caution">
    <text evidence="3">The sequence shown here is derived from an EMBL/GenBank/DDBJ whole genome shotgun (WGS) entry which is preliminary data.</text>
</comment>
<dbReference type="Gene3D" id="1.25.40.10">
    <property type="entry name" value="Tetratricopeptide repeat domain"/>
    <property type="match status" value="4"/>
</dbReference>
<proteinExistence type="predicted"/>
<dbReference type="InterPro" id="IPR011990">
    <property type="entry name" value="TPR-like_helical_dom_sf"/>
</dbReference>
<organism evidence="3 4">
    <name type="scientific">Platanthera guangdongensis</name>
    <dbReference type="NCBI Taxonomy" id="2320717"/>
    <lineage>
        <taxon>Eukaryota</taxon>
        <taxon>Viridiplantae</taxon>
        <taxon>Streptophyta</taxon>
        <taxon>Embryophyta</taxon>
        <taxon>Tracheophyta</taxon>
        <taxon>Spermatophyta</taxon>
        <taxon>Magnoliopsida</taxon>
        <taxon>Liliopsida</taxon>
        <taxon>Asparagales</taxon>
        <taxon>Orchidaceae</taxon>
        <taxon>Orchidoideae</taxon>
        <taxon>Orchideae</taxon>
        <taxon>Orchidinae</taxon>
        <taxon>Platanthera</taxon>
    </lineage>
</organism>
<dbReference type="Proteomes" id="UP001412067">
    <property type="component" value="Unassembled WGS sequence"/>
</dbReference>